<dbReference type="KEGG" id="fer:FNB15_17050"/>
<dbReference type="Gene3D" id="3.40.50.1010">
    <property type="entry name" value="5'-nuclease"/>
    <property type="match status" value="1"/>
</dbReference>
<feature type="domain" description="NYN" evidence="2">
    <location>
        <begin position="8"/>
        <end position="165"/>
    </location>
</feature>
<keyword evidence="4" id="KW-1185">Reference proteome</keyword>
<sequence length="232" mass="26550">MKFYQQERVALFIDGANLYSAARSLGFEIDYRRLLESFRKESQLVRAFYYTALVEDQEYSPLRPLIDWLDYNGFTMVTKPAKEYTDAMGRRKVKGNMDIELAIDVMEMSPHIDHVVLFSGDGDFRRLVEAVQRKGVRVSVVSSTRTQPPMVADELRRQADTFIELQDLMPKIMRDQTARDQSRTAGVHATLRSGQNNDRGNDRGGNVAPSSPAHAMDDFDEIDTADPRKHLR</sequence>
<reference evidence="3 4" key="1">
    <citation type="submission" date="2019-07" db="EMBL/GenBank/DDBJ databases">
        <title>Genome sequencing for Ferrovibrio sp. K5.</title>
        <authorList>
            <person name="Park S.-J."/>
        </authorList>
    </citation>
    <scope>NUCLEOTIDE SEQUENCE [LARGE SCALE GENOMIC DNA]</scope>
    <source>
        <strain evidence="3 4">K5</strain>
    </source>
</reference>
<dbReference type="CDD" id="cd10911">
    <property type="entry name" value="PIN_LabA"/>
    <property type="match status" value="1"/>
</dbReference>
<evidence type="ECO:0000313" key="3">
    <source>
        <dbReference type="EMBL" id="QDO98869.1"/>
    </source>
</evidence>
<dbReference type="PANTHER" id="PTHR35458:SF2">
    <property type="entry name" value="SLR0755 PROTEIN"/>
    <property type="match status" value="1"/>
</dbReference>
<gene>
    <name evidence="3" type="ORF">FNB15_17050</name>
</gene>
<dbReference type="GO" id="GO:0004540">
    <property type="term" value="F:RNA nuclease activity"/>
    <property type="evidence" value="ECO:0007669"/>
    <property type="project" value="InterPro"/>
</dbReference>
<dbReference type="RefSeq" id="WP_144257866.1">
    <property type="nucleotide sequence ID" value="NZ_CP041636.1"/>
</dbReference>
<evidence type="ECO:0000256" key="1">
    <source>
        <dbReference type="SAM" id="MobiDB-lite"/>
    </source>
</evidence>
<evidence type="ECO:0000313" key="4">
    <source>
        <dbReference type="Proteomes" id="UP000317496"/>
    </source>
</evidence>
<dbReference type="Pfam" id="PF01936">
    <property type="entry name" value="NYN"/>
    <property type="match status" value="1"/>
</dbReference>
<dbReference type="EMBL" id="CP041636">
    <property type="protein sequence ID" value="QDO98869.1"/>
    <property type="molecule type" value="Genomic_DNA"/>
</dbReference>
<dbReference type="InterPro" id="IPR047140">
    <property type="entry name" value="LabA"/>
</dbReference>
<name>A0A516H500_9PROT</name>
<evidence type="ECO:0000259" key="2">
    <source>
        <dbReference type="Pfam" id="PF01936"/>
    </source>
</evidence>
<protein>
    <submittedName>
        <fullName evidence="3">NYN domain-containing protein</fullName>
    </submittedName>
</protein>
<dbReference type="AlphaFoldDB" id="A0A516H500"/>
<proteinExistence type="predicted"/>
<dbReference type="OrthoDB" id="9794137at2"/>
<accession>A0A516H500</accession>
<dbReference type="PANTHER" id="PTHR35458">
    <property type="entry name" value="SLR0755 PROTEIN"/>
    <property type="match status" value="1"/>
</dbReference>
<organism evidence="3 4">
    <name type="scientific">Ferrovibrio terrae</name>
    <dbReference type="NCBI Taxonomy" id="2594003"/>
    <lineage>
        <taxon>Bacteria</taxon>
        <taxon>Pseudomonadati</taxon>
        <taxon>Pseudomonadota</taxon>
        <taxon>Alphaproteobacteria</taxon>
        <taxon>Rhodospirillales</taxon>
        <taxon>Rhodospirillaceae</taxon>
        <taxon>Ferrovibrio</taxon>
    </lineage>
</organism>
<dbReference type="InterPro" id="IPR021139">
    <property type="entry name" value="NYN"/>
</dbReference>
<dbReference type="Proteomes" id="UP000317496">
    <property type="component" value="Chromosome"/>
</dbReference>
<feature type="region of interest" description="Disordered" evidence="1">
    <location>
        <begin position="174"/>
        <end position="232"/>
    </location>
</feature>